<dbReference type="RefSeq" id="WP_076958420.1">
    <property type="nucleotide sequence ID" value="NZ_MLCO01000171.1"/>
</dbReference>
<accession>A0A1V2H0N1</accession>
<reference evidence="1 2" key="1">
    <citation type="submission" date="2016-10" db="EMBL/GenBank/DDBJ databases">
        <title>Draft Genome sequence of Roseomonas sp. strain M3.</title>
        <authorList>
            <person name="Subhash Y."/>
            <person name="Lee S."/>
        </authorList>
    </citation>
    <scope>NUCLEOTIDE SEQUENCE [LARGE SCALE GENOMIC DNA]</scope>
    <source>
        <strain evidence="1 2">M3</strain>
    </source>
</reference>
<dbReference type="OrthoDB" id="9815788at2"/>
<dbReference type="Gene3D" id="3.30.450.150">
    <property type="entry name" value="Haem-degrading domain"/>
    <property type="match status" value="1"/>
</dbReference>
<dbReference type="Pfam" id="PF03928">
    <property type="entry name" value="HbpS-like"/>
    <property type="match status" value="1"/>
</dbReference>
<dbReference type="EMBL" id="MLCO01000171">
    <property type="protein sequence ID" value="ONG51219.1"/>
    <property type="molecule type" value="Genomic_DNA"/>
</dbReference>
<dbReference type="SUPFAM" id="SSF143744">
    <property type="entry name" value="GlcG-like"/>
    <property type="match status" value="1"/>
</dbReference>
<keyword evidence="2" id="KW-1185">Reference proteome</keyword>
<dbReference type="AlphaFoldDB" id="A0A1V2H0N1"/>
<gene>
    <name evidence="1" type="ORF">BKE38_16490</name>
</gene>
<evidence type="ECO:0000313" key="1">
    <source>
        <dbReference type="EMBL" id="ONG51219.1"/>
    </source>
</evidence>
<organism evidence="1 2">
    <name type="scientific">Teichococcus deserti</name>
    <dbReference type="NCBI Taxonomy" id="1817963"/>
    <lineage>
        <taxon>Bacteria</taxon>
        <taxon>Pseudomonadati</taxon>
        <taxon>Pseudomonadota</taxon>
        <taxon>Alphaproteobacteria</taxon>
        <taxon>Acetobacterales</taxon>
        <taxon>Roseomonadaceae</taxon>
        <taxon>Roseomonas</taxon>
    </lineage>
</organism>
<protein>
    <submittedName>
        <fullName evidence="1">GlcG protein</fullName>
    </submittedName>
</protein>
<comment type="caution">
    <text evidence="1">The sequence shown here is derived from an EMBL/GenBank/DDBJ whole genome shotgun (WGS) entry which is preliminary data.</text>
</comment>
<dbReference type="Proteomes" id="UP000188879">
    <property type="component" value="Unassembled WGS sequence"/>
</dbReference>
<dbReference type="InterPro" id="IPR005624">
    <property type="entry name" value="PduO/GlcC-like"/>
</dbReference>
<dbReference type="PANTHER" id="PTHR34309:SF10">
    <property type="entry name" value="SLR1406 PROTEIN"/>
    <property type="match status" value="1"/>
</dbReference>
<name>A0A1V2H0N1_9PROT</name>
<dbReference type="PANTHER" id="PTHR34309">
    <property type="entry name" value="SLR1406 PROTEIN"/>
    <property type="match status" value="1"/>
</dbReference>
<evidence type="ECO:0000313" key="2">
    <source>
        <dbReference type="Proteomes" id="UP000188879"/>
    </source>
</evidence>
<dbReference type="InterPro" id="IPR038084">
    <property type="entry name" value="PduO/GlcC-like_sf"/>
</dbReference>
<dbReference type="InterPro" id="IPR052517">
    <property type="entry name" value="GlcG_carb_metab_protein"/>
</dbReference>
<proteinExistence type="predicted"/>
<sequence>MPNPPIGFAPGISLAIASRIGEVALAKGRELGLAPLTVVVLDQAAQPKLLLREDGASLLRPEIATGKAFGAMALGFGGRELARRAAKMPGFMNAFSDLCGGRAVPVPGGVLVRDAQGTVLGAVGISGDASDKDEVCAVAGIEAVGLVADTGDPE</sequence>